<comment type="caution">
    <text evidence="1">The sequence shown here is derived from an EMBL/GenBank/DDBJ whole genome shotgun (WGS) entry which is preliminary data.</text>
</comment>
<gene>
    <name evidence="1" type="ORF">PVK06_044194</name>
</gene>
<keyword evidence="2" id="KW-1185">Reference proteome</keyword>
<dbReference type="PANTHER" id="PTHR47481:SF10">
    <property type="entry name" value="COPIA-LIKE POLYPROTEIN_RETROTRANSPOSON"/>
    <property type="match status" value="1"/>
</dbReference>
<protein>
    <submittedName>
        <fullName evidence="1">Uncharacterized protein</fullName>
    </submittedName>
</protein>
<accession>A0ABR0MQY7</accession>
<dbReference type="Proteomes" id="UP001358586">
    <property type="component" value="Chromosome 12"/>
</dbReference>
<organism evidence="1 2">
    <name type="scientific">Gossypium arboreum</name>
    <name type="common">Tree cotton</name>
    <name type="synonym">Gossypium nanking</name>
    <dbReference type="NCBI Taxonomy" id="29729"/>
    <lineage>
        <taxon>Eukaryota</taxon>
        <taxon>Viridiplantae</taxon>
        <taxon>Streptophyta</taxon>
        <taxon>Embryophyta</taxon>
        <taxon>Tracheophyta</taxon>
        <taxon>Spermatophyta</taxon>
        <taxon>Magnoliopsida</taxon>
        <taxon>eudicotyledons</taxon>
        <taxon>Gunneridae</taxon>
        <taxon>Pentapetalae</taxon>
        <taxon>rosids</taxon>
        <taxon>malvids</taxon>
        <taxon>Malvales</taxon>
        <taxon>Malvaceae</taxon>
        <taxon>Malvoideae</taxon>
        <taxon>Gossypium</taxon>
    </lineage>
</organism>
<sequence length="125" mass="13897">MDIIANAGELWSKPCHLFAVIYGVKVSRLKHDMHSLKKGPILVKECVAKIKGTCDLLEAFGHPISTVDQIDIVLVGISVEFDSMLTMASFSFEPLTIEWLVNILLECEHSQQIFVSEVSVQVNLV</sequence>
<name>A0ABR0MQY7_GOSAR</name>
<dbReference type="PANTHER" id="PTHR47481">
    <property type="match status" value="1"/>
</dbReference>
<dbReference type="EMBL" id="JARKNE010000012">
    <property type="protein sequence ID" value="KAK5776235.1"/>
    <property type="molecule type" value="Genomic_DNA"/>
</dbReference>
<proteinExistence type="predicted"/>
<evidence type="ECO:0000313" key="1">
    <source>
        <dbReference type="EMBL" id="KAK5776235.1"/>
    </source>
</evidence>
<evidence type="ECO:0000313" key="2">
    <source>
        <dbReference type="Proteomes" id="UP001358586"/>
    </source>
</evidence>
<reference evidence="1 2" key="1">
    <citation type="submission" date="2023-03" db="EMBL/GenBank/DDBJ databases">
        <title>WGS of Gossypium arboreum.</title>
        <authorList>
            <person name="Yu D."/>
        </authorList>
    </citation>
    <scope>NUCLEOTIDE SEQUENCE [LARGE SCALE GENOMIC DNA]</scope>
    <source>
        <tissue evidence="1">Leaf</tissue>
    </source>
</reference>